<keyword evidence="8" id="KW-1185">Reference proteome</keyword>
<reference evidence="7 8" key="1">
    <citation type="journal article" date="2020" name="G3 (Bethesda)">
        <title>Improved Reference Genome for Cyclotella cryptica CCMP332, a Model for Cell Wall Morphogenesis, Salinity Adaptation, and Lipid Production in Diatoms (Bacillariophyta).</title>
        <authorList>
            <person name="Roberts W.R."/>
            <person name="Downey K.M."/>
            <person name="Ruck E.C."/>
            <person name="Traller J.C."/>
            <person name="Alverson A.J."/>
        </authorList>
    </citation>
    <scope>NUCLEOTIDE SEQUENCE [LARGE SCALE GENOMIC DNA]</scope>
    <source>
        <strain evidence="7 8">CCMP332</strain>
    </source>
</reference>
<dbReference type="Pfam" id="PF06090">
    <property type="entry name" value="Ins_P5_2-kin"/>
    <property type="match status" value="1"/>
</dbReference>
<dbReference type="InterPro" id="IPR009286">
    <property type="entry name" value="Ins_P5_2-kin"/>
</dbReference>
<keyword evidence="2 6" id="KW-0808">Transferase</keyword>
<gene>
    <name evidence="7" type="ORF">HJC23_011289</name>
</gene>
<dbReference type="AlphaFoldDB" id="A0ABD3QX08"/>
<dbReference type="EC" id="2.7.1.158" evidence="1 6"/>
<keyword evidence="3 6" id="KW-0547">Nucleotide-binding</keyword>
<comment type="domain">
    <text evidence="6">The EXKPK motif is conserved in inositol-pentakisphosphate 2-kinases of both family 1 and 2.</text>
</comment>
<comment type="caution">
    <text evidence="7">The sequence shown here is derived from an EMBL/GenBank/DDBJ whole genome shotgun (WGS) entry which is preliminary data.</text>
</comment>
<protein>
    <recommendedName>
        <fullName evidence="1 6">Inositol-pentakisphosphate 2-kinase</fullName>
        <ecNumber evidence="1 6">2.7.1.158</ecNumber>
    </recommendedName>
</protein>
<evidence type="ECO:0000256" key="5">
    <source>
        <dbReference type="ARBA" id="ARBA00022840"/>
    </source>
</evidence>
<comment type="function">
    <text evidence="6">Phosphorylates Ins(1,3,4,5,6)P5 at position 2 to form Ins(1,2,3,4,5,6)P6 (InsP6 or phytate).</text>
</comment>
<evidence type="ECO:0000313" key="7">
    <source>
        <dbReference type="EMBL" id="KAL3804361.1"/>
    </source>
</evidence>
<proteinExistence type="predicted"/>
<dbReference type="PANTHER" id="PTHR14456">
    <property type="entry name" value="INOSITOL POLYPHOSPHATE KINASE 1"/>
    <property type="match status" value="1"/>
</dbReference>
<evidence type="ECO:0000256" key="1">
    <source>
        <dbReference type="ARBA" id="ARBA00012023"/>
    </source>
</evidence>
<name>A0ABD3QX08_9STRA</name>
<evidence type="ECO:0000256" key="3">
    <source>
        <dbReference type="ARBA" id="ARBA00022741"/>
    </source>
</evidence>
<dbReference type="PANTHER" id="PTHR14456:SF2">
    <property type="entry name" value="INOSITOL-PENTAKISPHOSPHATE 2-KINASE"/>
    <property type="match status" value="1"/>
</dbReference>
<evidence type="ECO:0000256" key="2">
    <source>
        <dbReference type="ARBA" id="ARBA00022679"/>
    </source>
</evidence>
<dbReference type="Gene3D" id="3.30.200.110">
    <property type="entry name" value="Inositol-pentakisphosphate 2-kinase, N-lobe"/>
    <property type="match status" value="1"/>
</dbReference>
<organism evidence="7 8">
    <name type="scientific">Cyclotella cryptica</name>
    <dbReference type="NCBI Taxonomy" id="29204"/>
    <lineage>
        <taxon>Eukaryota</taxon>
        <taxon>Sar</taxon>
        <taxon>Stramenopiles</taxon>
        <taxon>Ochrophyta</taxon>
        <taxon>Bacillariophyta</taxon>
        <taxon>Coscinodiscophyceae</taxon>
        <taxon>Thalassiosirophycidae</taxon>
        <taxon>Stephanodiscales</taxon>
        <taxon>Stephanodiscaceae</taxon>
        <taxon>Cyclotella</taxon>
    </lineage>
</organism>
<dbReference type="EMBL" id="JABMIG020000008">
    <property type="protein sequence ID" value="KAL3804361.1"/>
    <property type="molecule type" value="Genomic_DNA"/>
</dbReference>
<comment type="catalytic activity">
    <reaction evidence="6">
        <text>1D-myo-inositol 1,3,4,5,6-pentakisphosphate + ATP = 1D-myo-inositol hexakisphosphate + ADP + H(+)</text>
        <dbReference type="Rhea" id="RHEA:20313"/>
        <dbReference type="ChEBI" id="CHEBI:15378"/>
        <dbReference type="ChEBI" id="CHEBI:30616"/>
        <dbReference type="ChEBI" id="CHEBI:57733"/>
        <dbReference type="ChEBI" id="CHEBI:58130"/>
        <dbReference type="ChEBI" id="CHEBI:456216"/>
        <dbReference type="EC" id="2.7.1.158"/>
    </reaction>
</comment>
<accession>A0ABD3QX08</accession>
<sequence>MLSSPDDWVYLAEGGKHVIFRHRDEHIGRKHGECGTLADTTTNCFYGRVLRIQKSELAMAAQVEEASCQRRNDRFELKESRDSLTSSERFRRLIVGPILGSCYLDSPNTLFLPAPFCHRLYQNAISSGDVPSSRLSSWETQQQQVNVNNPQLNEIKATLLPNHTVMKLHPLFVRTCNDSYPTILSVEIKPKAGYLAESPLVLPDHRCKYYHTRYSLQQTLMERGIVKKGWCRQKEQHKSVDDGDSDTTTQHNFTRSNYSPLDLFSGNLMQMEGALRELSKNMQNNFCVWCNGSKIFGEYESFPSAKYSEILHDLFRMHPWKQHLSEARSILLDVIVDVVAKILHRETLLENLLCLQLLDVIDGDGAVLVYKRLVSLCNGSHSEAEMAVEQNFIPLDASWSSSSPRRDCGMQDLFACSPYQPPEDTRLRLLLNEIQQFRTHLRYQRQAGFDADEATANTFHSSCVHHVKHLSKESCIYLLSNWLLSLTMCDVSFFVTFYFWEVSDSDDLNEEMLIERNQTEDISGLFVCKIQNIGTSPNTMIRYQVKVVDCDPKPAIKLRGRDVVEKNFQFCF</sequence>
<keyword evidence="5 6" id="KW-0067">ATP-binding</keyword>
<keyword evidence="4 6" id="KW-0418">Kinase</keyword>
<evidence type="ECO:0000313" key="8">
    <source>
        <dbReference type="Proteomes" id="UP001516023"/>
    </source>
</evidence>
<dbReference type="Proteomes" id="UP001516023">
    <property type="component" value="Unassembled WGS sequence"/>
</dbReference>
<evidence type="ECO:0000256" key="4">
    <source>
        <dbReference type="ARBA" id="ARBA00022777"/>
    </source>
</evidence>
<dbReference type="InterPro" id="IPR043001">
    <property type="entry name" value="IP5_2-K_N_lobe"/>
</dbReference>
<evidence type="ECO:0000256" key="6">
    <source>
        <dbReference type="RuleBase" id="RU364126"/>
    </source>
</evidence>
<dbReference type="GO" id="GO:0005524">
    <property type="term" value="F:ATP binding"/>
    <property type="evidence" value="ECO:0007669"/>
    <property type="project" value="UniProtKB-KW"/>
</dbReference>
<dbReference type="GO" id="GO:0035299">
    <property type="term" value="F:inositol-1,3,4,5,6-pentakisphosphate 2-kinase activity"/>
    <property type="evidence" value="ECO:0007669"/>
    <property type="project" value="UniProtKB-EC"/>
</dbReference>